<sequence>MSRRRDIETEDGTRVAVHVRQPDRPTDEAVVFVHGATFGARPAFDTPGYSWLADTASRGRAAYAVDAVGYGDSDRPVAMDDPDADPPSRADRVAEDLRRVLDSLARDHEHLHLVGYSWGTMVAGIACTRETEITSLVQFAPVYDPEPARVSAFDPGRDPAPKREATRTETRDRWDAHLPVPSDHRDPDAFDRFWTTLFDGQGVSDDPPTVEAPNGTLLDLTAAATGGPIYDAADIAVSTLVVRGSLDQTATREDGLRLYDDLTTGEAEYTEIANGSHFLALERRRETLFDRVATFHDGQ</sequence>
<feature type="region of interest" description="Disordered" evidence="1">
    <location>
        <begin position="149"/>
        <end position="183"/>
    </location>
</feature>
<comment type="caution">
    <text evidence="3">The sequence shown here is derived from an EMBL/GenBank/DDBJ whole genome shotgun (WGS) entry which is preliminary data.</text>
</comment>
<protein>
    <submittedName>
        <fullName evidence="3">Alpha/beta fold hydrolase</fullName>
    </submittedName>
</protein>
<dbReference type="Proteomes" id="UP000326865">
    <property type="component" value="Unassembled WGS sequence"/>
</dbReference>
<dbReference type="PANTHER" id="PTHR43798">
    <property type="entry name" value="MONOACYLGLYCEROL LIPASE"/>
    <property type="match status" value="1"/>
</dbReference>
<dbReference type="Gene3D" id="3.40.50.1820">
    <property type="entry name" value="alpha/beta hydrolase"/>
    <property type="match status" value="1"/>
</dbReference>
<dbReference type="GO" id="GO:0016020">
    <property type="term" value="C:membrane"/>
    <property type="evidence" value="ECO:0007669"/>
    <property type="project" value="TreeGrafter"/>
</dbReference>
<feature type="domain" description="AB hydrolase-1" evidence="2">
    <location>
        <begin position="30"/>
        <end position="286"/>
    </location>
</feature>
<dbReference type="InterPro" id="IPR050266">
    <property type="entry name" value="AB_hydrolase_sf"/>
</dbReference>
<feature type="compositionally biased region" description="Basic and acidic residues" evidence="1">
    <location>
        <begin position="155"/>
        <end position="183"/>
    </location>
</feature>
<gene>
    <name evidence="3" type="ORF">DM867_07405</name>
</gene>
<dbReference type="InterPro" id="IPR029058">
    <property type="entry name" value="AB_hydrolase_fold"/>
</dbReference>
<dbReference type="GO" id="GO:0016787">
    <property type="term" value="F:hydrolase activity"/>
    <property type="evidence" value="ECO:0007669"/>
    <property type="project" value="UniProtKB-KW"/>
</dbReference>
<dbReference type="AlphaFoldDB" id="A0A5N5U8H7"/>
<dbReference type="EMBL" id="QKKZ01000002">
    <property type="protein sequence ID" value="KAB7514923.1"/>
    <property type="molecule type" value="Genomic_DNA"/>
</dbReference>
<accession>A0A5N5U8H7</accession>
<keyword evidence="3" id="KW-0378">Hydrolase</keyword>
<dbReference type="SUPFAM" id="SSF53474">
    <property type="entry name" value="alpha/beta-Hydrolases"/>
    <property type="match status" value="1"/>
</dbReference>
<organism evidence="3 4">
    <name type="scientific">Halosegnis rubeus</name>
    <dbReference type="NCBI Taxonomy" id="2212850"/>
    <lineage>
        <taxon>Archaea</taxon>
        <taxon>Methanobacteriati</taxon>
        <taxon>Methanobacteriota</taxon>
        <taxon>Stenosarchaea group</taxon>
        <taxon>Halobacteria</taxon>
        <taxon>Halobacteriales</taxon>
        <taxon>Natronomonadaceae</taxon>
        <taxon>Halosegnis</taxon>
    </lineage>
</organism>
<dbReference type="PANTHER" id="PTHR43798:SF33">
    <property type="entry name" value="HYDROLASE, PUTATIVE (AFU_ORTHOLOGUE AFUA_2G14860)-RELATED"/>
    <property type="match status" value="1"/>
</dbReference>
<evidence type="ECO:0000313" key="3">
    <source>
        <dbReference type="EMBL" id="KAB7514923.1"/>
    </source>
</evidence>
<dbReference type="Pfam" id="PF12697">
    <property type="entry name" value="Abhydrolase_6"/>
    <property type="match status" value="1"/>
</dbReference>
<feature type="compositionally biased region" description="Basic and acidic residues" evidence="1">
    <location>
        <begin position="1"/>
        <end position="13"/>
    </location>
</feature>
<feature type="region of interest" description="Disordered" evidence="1">
    <location>
        <begin position="1"/>
        <end position="24"/>
    </location>
</feature>
<dbReference type="InterPro" id="IPR000073">
    <property type="entry name" value="AB_hydrolase_1"/>
</dbReference>
<reference evidence="3 4" key="1">
    <citation type="submission" date="2019-10" db="EMBL/GenBank/DDBJ databases">
        <title>Unraveling microbial dark matter from salterns through culturing: the case of the genus Halosegnis.</title>
        <authorList>
            <person name="Duran-Viseras A."/>
            <person name="Andrei A.-S."/>
            <person name="Vera-Gargallo B."/>
            <person name="Ghai R."/>
            <person name="Sanchez-Porro C."/>
            <person name="Ventosa A."/>
        </authorList>
    </citation>
    <scope>NUCLEOTIDE SEQUENCE [LARGE SCALE GENOMIC DNA]</scope>
    <source>
        <strain evidence="3 4">F18-79</strain>
    </source>
</reference>
<evidence type="ECO:0000259" key="2">
    <source>
        <dbReference type="Pfam" id="PF12697"/>
    </source>
</evidence>
<proteinExistence type="predicted"/>
<dbReference type="RefSeq" id="WP_152134041.1">
    <property type="nucleotide sequence ID" value="NZ_QKKZ01000002.1"/>
</dbReference>
<keyword evidence="4" id="KW-1185">Reference proteome</keyword>
<evidence type="ECO:0000313" key="4">
    <source>
        <dbReference type="Proteomes" id="UP000326865"/>
    </source>
</evidence>
<evidence type="ECO:0000256" key="1">
    <source>
        <dbReference type="SAM" id="MobiDB-lite"/>
    </source>
</evidence>
<name>A0A5N5U8H7_9EURY</name>